<gene>
    <name evidence="1" type="ORF">EZS28_009799</name>
</gene>
<name>A0A5J4WHY7_9EUKA</name>
<reference evidence="1 2" key="1">
    <citation type="submission" date="2019-03" db="EMBL/GenBank/DDBJ databases">
        <title>Single cell metagenomics reveals metabolic interactions within the superorganism composed of flagellate Streblomastix strix and complex community of Bacteroidetes bacteria on its surface.</title>
        <authorList>
            <person name="Treitli S.C."/>
            <person name="Kolisko M."/>
            <person name="Husnik F."/>
            <person name="Keeling P."/>
            <person name="Hampl V."/>
        </authorList>
    </citation>
    <scope>NUCLEOTIDE SEQUENCE [LARGE SCALE GENOMIC DNA]</scope>
    <source>
        <strain evidence="1">ST1C</strain>
    </source>
</reference>
<dbReference type="EMBL" id="SNRW01001881">
    <property type="protein sequence ID" value="KAA6394674.1"/>
    <property type="molecule type" value="Genomic_DNA"/>
</dbReference>
<proteinExistence type="predicted"/>
<dbReference type="OrthoDB" id="10255449at2759"/>
<evidence type="ECO:0000313" key="2">
    <source>
        <dbReference type="Proteomes" id="UP000324800"/>
    </source>
</evidence>
<organism evidence="1 2">
    <name type="scientific">Streblomastix strix</name>
    <dbReference type="NCBI Taxonomy" id="222440"/>
    <lineage>
        <taxon>Eukaryota</taxon>
        <taxon>Metamonada</taxon>
        <taxon>Preaxostyla</taxon>
        <taxon>Oxymonadida</taxon>
        <taxon>Streblomastigidae</taxon>
        <taxon>Streblomastix</taxon>
    </lineage>
</organism>
<dbReference type="AlphaFoldDB" id="A0A5J4WHY7"/>
<dbReference type="Proteomes" id="UP000324800">
    <property type="component" value="Unassembled WGS sequence"/>
</dbReference>
<comment type="caution">
    <text evidence="1">The sequence shown here is derived from an EMBL/GenBank/DDBJ whole genome shotgun (WGS) entry which is preliminary data.</text>
</comment>
<evidence type="ECO:0000313" key="1">
    <source>
        <dbReference type="EMBL" id="KAA6394674.1"/>
    </source>
</evidence>
<sequence>MFCSFDLEPVSVVPVFGKYYSANNIHPPLPAKSLLPHELQKLVDFASPQLPAPGAVETAVVSAPCATYPTISIQSPGFVLGAPLKSSSSPYSEIKADFAYRSGSRSAVIPCKEKDPNDLNSNSWTICTLPDNGKELTPSKDGEILIRLKGCGMYIQSQQQLPFPGITLIDEMPCAQFQTNQINTTLSTLHLHPANVPIGVWIYGPILNDPTPLIEKAVIVMQTFGDKRLENHLLTGLDMLVDNGIGDSDAEIVMKCVRRVFGSRGKEVPSDQNMTFIRTSKMKFYNLETKISNLEKYGLEHLGFVPTQSILQELDSTTTTSKATYHINENQIPIQTLVKLHAQLGFEAGRALRAIHSTKPGFLWGTYQDYVNFQLHCNAHCDNLVVLPLQMIAERKQILSPLDFDMAFSMETVFNFWQQPPVPEPSLVSYNFNTELSALIEDVGGASASGLGVSTTAVEPRPMPENKDKRCIIWLLRDVMTWEFLIGYTNPTGGPTEAAIPTPTVPLDTDWPQIIDTIRQALFLSQDKHS</sequence>
<protein>
    <submittedName>
        <fullName evidence="1">Uncharacterized protein</fullName>
    </submittedName>
</protein>
<accession>A0A5J4WHY7</accession>